<dbReference type="Proteomes" id="UP001362999">
    <property type="component" value="Unassembled WGS sequence"/>
</dbReference>
<keyword evidence="2 4" id="KW-0863">Zinc-finger</keyword>
<evidence type="ECO:0000256" key="2">
    <source>
        <dbReference type="ARBA" id="ARBA00022771"/>
    </source>
</evidence>
<name>A0AAW0AC97_9AGAR</name>
<feature type="domain" description="MYND-type" evidence="5">
    <location>
        <begin position="435"/>
        <end position="476"/>
    </location>
</feature>
<evidence type="ECO:0000256" key="4">
    <source>
        <dbReference type="PROSITE-ProRule" id="PRU00134"/>
    </source>
</evidence>
<dbReference type="SUPFAM" id="SSF144232">
    <property type="entry name" value="HIT/MYND zinc finger-like"/>
    <property type="match status" value="1"/>
</dbReference>
<evidence type="ECO:0000256" key="1">
    <source>
        <dbReference type="ARBA" id="ARBA00022723"/>
    </source>
</evidence>
<organism evidence="6 7">
    <name type="scientific">Favolaschia claudopus</name>
    <dbReference type="NCBI Taxonomy" id="2862362"/>
    <lineage>
        <taxon>Eukaryota</taxon>
        <taxon>Fungi</taxon>
        <taxon>Dikarya</taxon>
        <taxon>Basidiomycota</taxon>
        <taxon>Agaricomycotina</taxon>
        <taxon>Agaricomycetes</taxon>
        <taxon>Agaricomycetidae</taxon>
        <taxon>Agaricales</taxon>
        <taxon>Marasmiineae</taxon>
        <taxon>Mycenaceae</taxon>
        <taxon>Favolaschia</taxon>
    </lineage>
</organism>
<proteinExistence type="predicted"/>
<keyword evidence="7" id="KW-1185">Reference proteome</keyword>
<accession>A0AAW0AC97</accession>
<protein>
    <recommendedName>
        <fullName evidence="5">MYND-type domain-containing protein</fullName>
    </recommendedName>
</protein>
<dbReference type="Gene3D" id="6.10.140.2220">
    <property type="match status" value="1"/>
</dbReference>
<keyword evidence="3" id="KW-0862">Zinc</keyword>
<dbReference type="PROSITE" id="PS50865">
    <property type="entry name" value="ZF_MYND_2"/>
    <property type="match status" value="1"/>
</dbReference>
<feature type="non-terminal residue" evidence="6">
    <location>
        <position position="1"/>
    </location>
</feature>
<gene>
    <name evidence="6" type="ORF">R3P38DRAFT_3038401</name>
</gene>
<dbReference type="EMBL" id="JAWWNJ010000076">
    <property type="protein sequence ID" value="KAK7006479.1"/>
    <property type="molecule type" value="Genomic_DNA"/>
</dbReference>
<reference evidence="6 7" key="1">
    <citation type="journal article" date="2024" name="J Genomics">
        <title>Draft genome sequencing and assembly of Favolaschia claudopus CIRM-BRFM 2984 isolated from oak limbs.</title>
        <authorList>
            <person name="Navarro D."/>
            <person name="Drula E."/>
            <person name="Chaduli D."/>
            <person name="Cazenave R."/>
            <person name="Ahrendt S."/>
            <person name="Wang J."/>
            <person name="Lipzen A."/>
            <person name="Daum C."/>
            <person name="Barry K."/>
            <person name="Grigoriev I.V."/>
            <person name="Favel A."/>
            <person name="Rosso M.N."/>
            <person name="Martin F."/>
        </authorList>
    </citation>
    <scope>NUCLEOTIDE SEQUENCE [LARGE SCALE GENOMIC DNA]</scope>
    <source>
        <strain evidence="6 7">CIRM-BRFM 2984</strain>
    </source>
</reference>
<evidence type="ECO:0000259" key="5">
    <source>
        <dbReference type="PROSITE" id="PS50865"/>
    </source>
</evidence>
<sequence length="639" mass="73321">MHPLLELKALKKLPLRERRLAMSMTPPYPKPPSSNQLTRFSEQTRKLSGGQYLSYLPVIHHLLDPQRIPSIAALEARNAEAVHHILAAALSLAPLFVTAVPPDAFPEIWTRLCPWVEFISTHHDFLLTVTHCLTGDKLFPAFACFLHRMWFHPVNQPIIIATRECPSIAIHAWGFILDMDDVSHKKYALFIIHELMLRSSVALDDVLDAVGGRVDRIAQLVMQQISPLVHLAPKPLRVRSRIDEMQDAWLIEYAINIVVTLDRIHNGSAGNSRRLCSALVPLGFIEIVTTCACSLVMESSNLSDRGMEIANSCIGVLCSIFEGSSTHWQHTLRLSIKHGLLTLIPSCARWPPNQPMHNTLDNLMNDYLFQSTVQYYTLKTLEQFRDLLQRAEEDSALFSVPNFRDLWTAFSELCCERFHIRDEFNGSPSFRACDNVECGKICSKFLLKCCSGCNTLLYCSRECQVADWQLGHRQSCIWHLSNRNRICVQFSPKEYSFLRFLLQHDYLSRRLEFVEELTRCWVTSPQGLLISVYDYHNRSSEVILKCFDYDLADETGHREYLLDIKARVERSAGRMSLDIMRVHRGRRCADFIIPLRRETGEMEVSLRNVARSFVSGRIPPPNFREILCRALQEEGRTTR</sequence>
<dbReference type="Pfam" id="PF01753">
    <property type="entry name" value="zf-MYND"/>
    <property type="match status" value="1"/>
</dbReference>
<evidence type="ECO:0000313" key="7">
    <source>
        <dbReference type="Proteomes" id="UP001362999"/>
    </source>
</evidence>
<comment type="caution">
    <text evidence="6">The sequence shown here is derived from an EMBL/GenBank/DDBJ whole genome shotgun (WGS) entry which is preliminary data.</text>
</comment>
<evidence type="ECO:0000256" key="3">
    <source>
        <dbReference type="ARBA" id="ARBA00022833"/>
    </source>
</evidence>
<keyword evidence="1" id="KW-0479">Metal-binding</keyword>
<dbReference type="GO" id="GO:0008270">
    <property type="term" value="F:zinc ion binding"/>
    <property type="evidence" value="ECO:0007669"/>
    <property type="project" value="UniProtKB-KW"/>
</dbReference>
<evidence type="ECO:0000313" key="6">
    <source>
        <dbReference type="EMBL" id="KAK7006479.1"/>
    </source>
</evidence>
<dbReference type="AlphaFoldDB" id="A0AAW0AC97"/>
<dbReference type="InterPro" id="IPR002893">
    <property type="entry name" value="Znf_MYND"/>
</dbReference>